<dbReference type="Pfam" id="PF02386">
    <property type="entry name" value="TrkH"/>
    <property type="match status" value="1"/>
</dbReference>
<dbReference type="EC" id="3.6.3.14" evidence="9"/>
<dbReference type="GO" id="GO:0016787">
    <property type="term" value="F:hydrolase activity"/>
    <property type="evidence" value="ECO:0007669"/>
    <property type="project" value="UniProtKB-KW"/>
</dbReference>
<dbReference type="RefSeq" id="WP_011366682.1">
    <property type="nucleotide sequence ID" value="NC_007519.1"/>
</dbReference>
<evidence type="ECO:0000256" key="7">
    <source>
        <dbReference type="ARBA" id="ARBA00023136"/>
    </source>
</evidence>
<dbReference type="EMBL" id="CP000112">
    <property type="protein sequence ID" value="ABB37368.1"/>
    <property type="molecule type" value="Genomic_DNA"/>
</dbReference>
<keyword evidence="9" id="KW-0378">Hydrolase</keyword>
<evidence type="ECO:0000313" key="9">
    <source>
        <dbReference type="EMBL" id="ABB37368.1"/>
    </source>
</evidence>
<gene>
    <name evidence="9" type="ordered locus">Dde_0567</name>
</gene>
<comment type="subcellular location">
    <subcellularLocation>
        <location evidence="1">Cell membrane</location>
        <topology evidence="1">Multi-pass membrane protein</topology>
    </subcellularLocation>
</comment>
<dbReference type="Proteomes" id="UP000002710">
    <property type="component" value="Chromosome"/>
</dbReference>
<feature type="transmembrane region" description="Helical" evidence="8">
    <location>
        <begin position="404"/>
        <end position="424"/>
    </location>
</feature>
<dbReference type="eggNOG" id="COG0168">
    <property type="taxonomic scope" value="Bacteria"/>
</dbReference>
<keyword evidence="7 8" id="KW-0472">Membrane</keyword>
<feature type="transmembrane region" description="Helical" evidence="8">
    <location>
        <begin position="151"/>
        <end position="170"/>
    </location>
</feature>
<feature type="transmembrane region" description="Helical" evidence="8">
    <location>
        <begin position="71"/>
        <end position="95"/>
    </location>
</feature>
<evidence type="ECO:0000256" key="5">
    <source>
        <dbReference type="ARBA" id="ARBA00022989"/>
    </source>
</evidence>
<dbReference type="HOGENOM" id="CLU_026429_0_1_7"/>
<evidence type="ECO:0000256" key="1">
    <source>
        <dbReference type="ARBA" id="ARBA00004651"/>
    </source>
</evidence>
<evidence type="ECO:0000256" key="8">
    <source>
        <dbReference type="SAM" id="Phobius"/>
    </source>
</evidence>
<feature type="transmembrane region" description="Helical" evidence="8">
    <location>
        <begin position="182"/>
        <end position="201"/>
    </location>
</feature>
<keyword evidence="10" id="KW-1185">Reference proteome</keyword>
<dbReference type="KEGG" id="dde:Dde_0567"/>
<feature type="transmembrane region" description="Helical" evidence="8">
    <location>
        <begin position="39"/>
        <end position="59"/>
    </location>
</feature>
<dbReference type="STRING" id="207559.Dde_0567"/>
<proteinExistence type="predicted"/>
<keyword evidence="3" id="KW-1003">Cell membrane</keyword>
<dbReference type="GO" id="GO:0030001">
    <property type="term" value="P:metal ion transport"/>
    <property type="evidence" value="ECO:0007669"/>
    <property type="project" value="UniProtKB-ARBA"/>
</dbReference>
<evidence type="ECO:0000313" key="10">
    <source>
        <dbReference type="Proteomes" id="UP000002710"/>
    </source>
</evidence>
<dbReference type="GO" id="GO:0008324">
    <property type="term" value="F:monoatomic cation transmembrane transporter activity"/>
    <property type="evidence" value="ECO:0007669"/>
    <property type="project" value="InterPro"/>
</dbReference>
<name>Q315M8_OLEA2</name>
<sequence length="443" mass="47483">MRQKYLSPFWLPVYAFGIVIVAGACLLRLEDSLNGVSISFIDALFTATSAVCVTGLAVVDTPSTFSTTGRTVLMVLIQLGGLGIMTYSSLIFFLLRRRVSLTDKAAVGQVLLHDPSFDLGRFLTHMVIFTLCIELAGAAALMALIPQDMPWFHALFHAVSAFCNAGFALFSDSLMRWEGHAGVNLVFMLLIIAGGLGFSVMEESVLRIRGEIPALSRHTRIVLRTTLWLIFGGAACLFLAELHSGGSADMPTRVLQALFQSVTARTAGFNTVDIGGMANVSLLVMLFLMFVGGSPGSCAGGIKTTTLRALSAFVAAQLSGRRQTVVMERALDDATMNKAITLFIFAVLTVTGATLALSITESAGGALAQEKGMFLELLFESVSAFATVGLSTGVTPQLSDPGKLIVTALMFIGRIGPIWLLSALQRFQHEPKYRWPETQLPIG</sequence>
<feature type="transmembrane region" description="Helical" evidence="8">
    <location>
        <begin position="6"/>
        <end position="27"/>
    </location>
</feature>
<organism evidence="9 10">
    <name type="scientific">Oleidesulfovibrio alaskensis (strain ATCC BAA-1058 / DSM 17464 / G20)</name>
    <name type="common">Desulfovibrio alaskensis</name>
    <dbReference type="NCBI Taxonomy" id="207559"/>
    <lineage>
        <taxon>Bacteria</taxon>
        <taxon>Pseudomonadati</taxon>
        <taxon>Thermodesulfobacteriota</taxon>
        <taxon>Desulfovibrionia</taxon>
        <taxon>Desulfovibrionales</taxon>
        <taxon>Desulfovibrionaceae</taxon>
        <taxon>Oleidesulfovibrio</taxon>
    </lineage>
</organism>
<accession>Q315M8</accession>
<evidence type="ECO:0000256" key="4">
    <source>
        <dbReference type="ARBA" id="ARBA00022692"/>
    </source>
</evidence>
<dbReference type="PANTHER" id="PTHR32024:SF1">
    <property type="entry name" value="KTR SYSTEM POTASSIUM UPTAKE PROTEIN B"/>
    <property type="match status" value="1"/>
</dbReference>
<dbReference type="PROSITE" id="PS51257">
    <property type="entry name" value="PROKAR_LIPOPROTEIN"/>
    <property type="match status" value="1"/>
</dbReference>
<keyword evidence="6" id="KW-0406">Ion transport</keyword>
<dbReference type="InterPro" id="IPR003445">
    <property type="entry name" value="Cat_transpt"/>
</dbReference>
<dbReference type="GO" id="GO:0005886">
    <property type="term" value="C:plasma membrane"/>
    <property type="evidence" value="ECO:0007669"/>
    <property type="project" value="UniProtKB-SubCell"/>
</dbReference>
<feature type="transmembrane region" description="Helical" evidence="8">
    <location>
        <begin position="221"/>
        <end position="240"/>
    </location>
</feature>
<dbReference type="AlphaFoldDB" id="Q315M8"/>
<feature type="transmembrane region" description="Helical" evidence="8">
    <location>
        <begin position="274"/>
        <end position="293"/>
    </location>
</feature>
<evidence type="ECO:0000256" key="6">
    <source>
        <dbReference type="ARBA" id="ARBA00023065"/>
    </source>
</evidence>
<protein>
    <submittedName>
        <fullName evidence="9">H(+)-transporting two-sector ATPase</fullName>
        <ecNumber evidence="9">3.6.3.14</ecNumber>
    </submittedName>
</protein>
<feature type="transmembrane region" description="Helical" evidence="8">
    <location>
        <begin position="339"/>
        <end position="360"/>
    </location>
</feature>
<feature type="transmembrane region" description="Helical" evidence="8">
    <location>
        <begin position="122"/>
        <end position="145"/>
    </location>
</feature>
<reference evidence="9 10" key="1">
    <citation type="journal article" date="2011" name="J. Bacteriol.">
        <title>Complete genome sequence and updated annotation of Desulfovibrio alaskensis G20.</title>
        <authorList>
            <person name="Hauser L.J."/>
            <person name="Land M.L."/>
            <person name="Brown S.D."/>
            <person name="Larimer F."/>
            <person name="Keller K.L."/>
            <person name="Rapp-Giles B.J."/>
            <person name="Price M.N."/>
            <person name="Lin M."/>
            <person name="Bruce D.C."/>
            <person name="Detter J.C."/>
            <person name="Tapia R."/>
            <person name="Han C.S."/>
            <person name="Goodwin L.A."/>
            <person name="Cheng J.F."/>
            <person name="Pitluck S."/>
            <person name="Copeland A."/>
            <person name="Lucas S."/>
            <person name="Nolan M."/>
            <person name="Lapidus A.L."/>
            <person name="Palumbo A.V."/>
            <person name="Wall J.D."/>
        </authorList>
    </citation>
    <scope>NUCLEOTIDE SEQUENCE [LARGE SCALE GENOMIC DNA]</scope>
    <source>
        <strain evidence="10">ATCC BAA 1058 / DSM 17464 / G20</strain>
    </source>
</reference>
<evidence type="ECO:0000256" key="2">
    <source>
        <dbReference type="ARBA" id="ARBA00022448"/>
    </source>
</evidence>
<keyword evidence="5 8" id="KW-1133">Transmembrane helix</keyword>
<evidence type="ECO:0000256" key="3">
    <source>
        <dbReference type="ARBA" id="ARBA00022475"/>
    </source>
</evidence>
<dbReference type="PANTHER" id="PTHR32024">
    <property type="entry name" value="TRK SYSTEM POTASSIUM UPTAKE PROTEIN TRKG-RELATED"/>
    <property type="match status" value="1"/>
</dbReference>
<keyword evidence="4 8" id="KW-0812">Transmembrane</keyword>
<keyword evidence="2" id="KW-0813">Transport</keyword>